<dbReference type="Gene3D" id="3.30.200.20">
    <property type="entry name" value="Phosphorylase Kinase, domain 1"/>
    <property type="match status" value="1"/>
</dbReference>
<sequence length="286" mass="32444">MLSKQWSEELPVAGIKKIHSMAGGDVNQAYRVETEEGPYFLLTQPHRSADFYQGEIAGLKAFEKAGITAPRVIGNGQIDGDAYLLITFLDQGSGSQSDLGRLVADMHQHYSPNGKFGFDEPSTGSDLTYDNAWCDTWRELFVDRRMDVLAAELLRKKLWGKKEEAQYQKVREIMNDRLTQHQSEPSLLHGDLWGGNHMFLKDGTPALFDPDALYGDREFDLGVSLVFNAFNDEFYQAYQEAYPLDSGYEERLKFYSLYLLMVHVNKFGSIYAAGANRTMNDILYNS</sequence>
<gene>
    <name evidence="2" type="ORF">TK11N_17440</name>
    <name evidence="3" type="ORF">TK2N_17500</name>
</gene>
<keyword evidence="1" id="KW-0418">Kinase</keyword>
<dbReference type="EMBL" id="BKBO01000028">
    <property type="protein sequence ID" value="GEQ49892.1"/>
    <property type="molecule type" value="Genomic_DNA"/>
</dbReference>
<dbReference type="Proteomes" id="UP000886597">
    <property type="component" value="Unassembled WGS sequence"/>
</dbReference>
<dbReference type="PIRSF" id="PIRSF006221">
    <property type="entry name" value="Ketosamine-3-kinase"/>
    <property type="match status" value="1"/>
</dbReference>
<dbReference type="InterPro" id="IPR016477">
    <property type="entry name" value="Fructo-/Ketosamine-3-kinase"/>
</dbReference>
<organism evidence="3 4">
    <name type="scientific">Tetragenococcus koreensis</name>
    <dbReference type="NCBI Taxonomy" id="290335"/>
    <lineage>
        <taxon>Bacteria</taxon>
        <taxon>Bacillati</taxon>
        <taxon>Bacillota</taxon>
        <taxon>Bacilli</taxon>
        <taxon>Lactobacillales</taxon>
        <taxon>Enterococcaceae</taxon>
        <taxon>Tetragenococcus</taxon>
    </lineage>
</organism>
<dbReference type="Gene3D" id="3.90.1200.10">
    <property type="match status" value="1"/>
</dbReference>
<dbReference type="PANTHER" id="PTHR12149:SF8">
    <property type="entry name" value="PROTEIN-RIBULOSAMINE 3-KINASE"/>
    <property type="match status" value="1"/>
</dbReference>
<dbReference type="InterPro" id="IPR011009">
    <property type="entry name" value="Kinase-like_dom_sf"/>
</dbReference>
<accession>A0AAN4ZQA9</accession>
<dbReference type="Proteomes" id="UP000886607">
    <property type="component" value="Unassembled WGS sequence"/>
</dbReference>
<dbReference type="RefSeq" id="WP_202584181.1">
    <property type="nucleotide sequence ID" value="NZ_BKBO01000028.1"/>
</dbReference>
<dbReference type="AlphaFoldDB" id="A0AAN4ZQA9"/>
<comment type="caution">
    <text evidence="3">The sequence shown here is derived from an EMBL/GenBank/DDBJ whole genome shotgun (WGS) entry which is preliminary data.</text>
</comment>
<comment type="similarity">
    <text evidence="1">Belongs to the fructosamine kinase family.</text>
</comment>
<keyword evidence="5" id="KW-1185">Reference proteome</keyword>
<reference evidence="3" key="2">
    <citation type="journal article" date="2020" name="Int. Dairy J.">
        <title>Lactic acid bacterial diversity in Brie cheese focusing on salt concentration and pH of isolation medium and characterisation of halophilic and alkaliphilic lactic acid bacterial isolates.</title>
        <authorList>
            <person name="Unno R."/>
            <person name="Matsutani M."/>
            <person name="Suzuki T."/>
            <person name="Kodama K."/>
            <person name="Matsushita H."/>
            <person name="Yamasato K."/>
            <person name="Koizumi Y."/>
            <person name="Ishikawa M."/>
        </authorList>
    </citation>
    <scope>NUCLEOTIDE SEQUENCE</scope>
    <source>
        <strain evidence="3">7C1</strain>
        <strain evidence="2">8C4</strain>
    </source>
</reference>
<evidence type="ECO:0000313" key="4">
    <source>
        <dbReference type="Proteomes" id="UP000886597"/>
    </source>
</evidence>
<evidence type="ECO:0000256" key="1">
    <source>
        <dbReference type="PIRNR" id="PIRNR006221"/>
    </source>
</evidence>
<evidence type="ECO:0000313" key="5">
    <source>
        <dbReference type="Proteomes" id="UP000886607"/>
    </source>
</evidence>
<keyword evidence="1" id="KW-0808">Transferase</keyword>
<dbReference type="PANTHER" id="PTHR12149">
    <property type="entry name" value="FRUCTOSAMINE 3 KINASE-RELATED PROTEIN"/>
    <property type="match status" value="1"/>
</dbReference>
<dbReference type="Pfam" id="PF03881">
    <property type="entry name" value="Fructosamin_kin"/>
    <property type="match status" value="1"/>
</dbReference>
<dbReference type="GO" id="GO:0016301">
    <property type="term" value="F:kinase activity"/>
    <property type="evidence" value="ECO:0007669"/>
    <property type="project" value="UniProtKB-UniRule"/>
</dbReference>
<proteinExistence type="inferred from homology"/>
<reference evidence="3" key="1">
    <citation type="submission" date="2019-08" db="EMBL/GenBank/DDBJ databases">
        <authorList>
            <person name="Ishikawa M."/>
            <person name="Suzuki T."/>
            <person name="Matsutani M."/>
        </authorList>
    </citation>
    <scope>NUCLEOTIDE SEQUENCE</scope>
    <source>
        <strain evidence="3">7C1</strain>
        <strain evidence="2">8C4</strain>
    </source>
</reference>
<name>A0AAN4ZQA9_9ENTE</name>
<evidence type="ECO:0000313" key="2">
    <source>
        <dbReference type="EMBL" id="GEQ49892.1"/>
    </source>
</evidence>
<dbReference type="SUPFAM" id="SSF56112">
    <property type="entry name" value="Protein kinase-like (PK-like)"/>
    <property type="match status" value="1"/>
</dbReference>
<evidence type="ECO:0000313" key="3">
    <source>
        <dbReference type="EMBL" id="GEQ54906.1"/>
    </source>
</evidence>
<protein>
    <submittedName>
        <fullName evidence="3">Aminoglycoside phosphotransferase</fullName>
    </submittedName>
</protein>
<dbReference type="EMBL" id="BKBQ01000028">
    <property type="protein sequence ID" value="GEQ54906.1"/>
    <property type="molecule type" value="Genomic_DNA"/>
</dbReference>